<dbReference type="SUPFAM" id="SSF51004">
    <property type="entry name" value="C-terminal (heme d1) domain of cytochrome cd1-nitrite reductase"/>
    <property type="match status" value="1"/>
</dbReference>
<evidence type="ECO:0000256" key="3">
    <source>
        <dbReference type="SAM" id="SignalP"/>
    </source>
</evidence>
<evidence type="ECO:0000256" key="2">
    <source>
        <dbReference type="SAM" id="MobiDB-lite"/>
    </source>
</evidence>
<gene>
    <name evidence="5" type="ORF">DRB17_09355</name>
</gene>
<dbReference type="RefSeq" id="WP_114581936.1">
    <property type="nucleotide sequence ID" value="NZ_QPMH01000007.1"/>
</dbReference>
<evidence type="ECO:0000313" key="6">
    <source>
        <dbReference type="Proteomes" id="UP000253941"/>
    </source>
</evidence>
<protein>
    <submittedName>
        <fullName evidence="5">YncE family protein</fullName>
    </submittedName>
</protein>
<evidence type="ECO:0000256" key="1">
    <source>
        <dbReference type="ARBA" id="ARBA00022729"/>
    </source>
</evidence>
<keyword evidence="1 3" id="KW-0732">Signal</keyword>
<evidence type="ECO:0000313" key="5">
    <source>
        <dbReference type="EMBL" id="RDD62038.1"/>
    </source>
</evidence>
<reference evidence="5 6" key="1">
    <citation type="submission" date="2018-07" db="EMBL/GenBank/DDBJ databases">
        <title>Venubactetium sediminum gen. nov., sp. nov., isolated from a marine solar saltern.</title>
        <authorList>
            <person name="Wang S."/>
        </authorList>
    </citation>
    <scope>NUCLEOTIDE SEQUENCE [LARGE SCALE GENOMIC DNA]</scope>
    <source>
        <strain evidence="5 6">WD2A32</strain>
    </source>
</reference>
<dbReference type="Pfam" id="PF21783">
    <property type="entry name" value="YNCE"/>
    <property type="match status" value="1"/>
</dbReference>
<evidence type="ECO:0000259" key="4">
    <source>
        <dbReference type="Pfam" id="PF21783"/>
    </source>
</evidence>
<dbReference type="PANTHER" id="PTHR47197">
    <property type="entry name" value="PROTEIN NIRF"/>
    <property type="match status" value="1"/>
</dbReference>
<sequence length="343" mass="35926">MPSTIRNTIIGATAMVLLAASPGAQARDAEDLVYIPLGEAGRILAVDPGTDAVVGAIDGLPNVHGLGVSKDGQVLVAGSLDTWASGEMQATKPAGMSDSDHDAHHGGGKAQMSHDPRTGLVSVIDPDTREAVRRIEVPGSVHHIAVASDGRFAIATHPMTGRISVVDPEDFKMIANLHVGHNPNYTAITADGKRAYVSVAGADTVEEIDTGSWRVTRTFHVGVSPEHVVLAPDERHLFVNNVGDGTISEIDLSTGDVARTIEVGGTLHGIDIAQDGRTLYVAAVDADEIAAIELASGDIRRRRLAPAPYHLARVRPGKLYVSSATESQIRVVDAASLEPTGLI</sequence>
<dbReference type="AlphaFoldDB" id="A0A369T9S4"/>
<dbReference type="InterPro" id="IPR015943">
    <property type="entry name" value="WD40/YVTN_repeat-like_dom_sf"/>
</dbReference>
<dbReference type="PANTHER" id="PTHR47197:SF3">
    <property type="entry name" value="DIHYDRO-HEME D1 DEHYDROGENASE"/>
    <property type="match status" value="1"/>
</dbReference>
<proteinExistence type="predicted"/>
<keyword evidence="6" id="KW-1185">Reference proteome</keyword>
<dbReference type="Proteomes" id="UP000253941">
    <property type="component" value="Unassembled WGS sequence"/>
</dbReference>
<dbReference type="EMBL" id="QPMH01000007">
    <property type="protein sequence ID" value="RDD62038.1"/>
    <property type="molecule type" value="Genomic_DNA"/>
</dbReference>
<feature type="signal peptide" evidence="3">
    <location>
        <begin position="1"/>
        <end position="26"/>
    </location>
</feature>
<dbReference type="InterPro" id="IPR048433">
    <property type="entry name" value="YNCE-like_beta-prop"/>
</dbReference>
<feature type="domain" description="YNCE-like beta-propeller" evidence="4">
    <location>
        <begin position="188"/>
        <end position="301"/>
    </location>
</feature>
<dbReference type="Gene3D" id="2.130.10.10">
    <property type="entry name" value="YVTN repeat-like/Quinoprotein amine dehydrogenase"/>
    <property type="match status" value="2"/>
</dbReference>
<name>A0A369T9S4_9PROT</name>
<organism evidence="5 6">
    <name type="scientific">Ferruginivarius sediminum</name>
    <dbReference type="NCBI Taxonomy" id="2661937"/>
    <lineage>
        <taxon>Bacteria</taxon>
        <taxon>Pseudomonadati</taxon>
        <taxon>Pseudomonadota</taxon>
        <taxon>Alphaproteobacteria</taxon>
        <taxon>Rhodospirillales</taxon>
        <taxon>Rhodospirillaceae</taxon>
        <taxon>Ferruginivarius</taxon>
    </lineage>
</organism>
<feature type="region of interest" description="Disordered" evidence="2">
    <location>
        <begin position="92"/>
        <end position="120"/>
    </location>
</feature>
<accession>A0A369T9S4</accession>
<dbReference type="InterPro" id="IPR011048">
    <property type="entry name" value="Haem_d1_sf"/>
</dbReference>
<dbReference type="InterPro" id="IPR051200">
    <property type="entry name" value="Host-pathogen_enzymatic-act"/>
</dbReference>
<feature type="chain" id="PRO_5016562780" evidence="3">
    <location>
        <begin position="27"/>
        <end position="343"/>
    </location>
</feature>
<comment type="caution">
    <text evidence="5">The sequence shown here is derived from an EMBL/GenBank/DDBJ whole genome shotgun (WGS) entry which is preliminary data.</text>
</comment>